<dbReference type="EMBL" id="JAWRVE010000031">
    <property type="protein sequence ID" value="KAL1871961.1"/>
    <property type="molecule type" value="Genomic_DNA"/>
</dbReference>
<dbReference type="Proteomes" id="UP001583177">
    <property type="component" value="Unassembled WGS sequence"/>
</dbReference>
<feature type="compositionally biased region" description="Polar residues" evidence="1">
    <location>
        <begin position="55"/>
        <end position="70"/>
    </location>
</feature>
<organism evidence="2 3">
    <name type="scientific">Diaporthe australafricana</name>
    <dbReference type="NCBI Taxonomy" id="127596"/>
    <lineage>
        <taxon>Eukaryota</taxon>
        <taxon>Fungi</taxon>
        <taxon>Dikarya</taxon>
        <taxon>Ascomycota</taxon>
        <taxon>Pezizomycotina</taxon>
        <taxon>Sordariomycetes</taxon>
        <taxon>Sordariomycetidae</taxon>
        <taxon>Diaporthales</taxon>
        <taxon>Diaporthaceae</taxon>
        <taxon>Diaporthe</taxon>
    </lineage>
</organism>
<accession>A0ABR3X890</accession>
<evidence type="ECO:0000256" key="1">
    <source>
        <dbReference type="SAM" id="MobiDB-lite"/>
    </source>
</evidence>
<evidence type="ECO:0000313" key="3">
    <source>
        <dbReference type="Proteomes" id="UP001583177"/>
    </source>
</evidence>
<reference evidence="2 3" key="1">
    <citation type="journal article" date="2024" name="IMA Fungus">
        <title>IMA Genome - F19 : A genome assembly and annotation guide to empower mycologists, including annotated draft genome sequences of Ceratocystis pirilliformis, Diaporthe australafricana, Fusarium ophioides, Paecilomyces lecythidis, and Sporothrix stenoceras.</title>
        <authorList>
            <person name="Aylward J."/>
            <person name="Wilson A.M."/>
            <person name="Visagie C.M."/>
            <person name="Spraker J."/>
            <person name="Barnes I."/>
            <person name="Buitendag C."/>
            <person name="Ceriani C."/>
            <person name="Del Mar Angel L."/>
            <person name="du Plessis D."/>
            <person name="Fuchs T."/>
            <person name="Gasser K."/>
            <person name="Kramer D."/>
            <person name="Li W."/>
            <person name="Munsamy K."/>
            <person name="Piso A."/>
            <person name="Price J.L."/>
            <person name="Sonnekus B."/>
            <person name="Thomas C."/>
            <person name="van der Nest A."/>
            <person name="van Dijk A."/>
            <person name="van Heerden A."/>
            <person name="van Vuuren N."/>
            <person name="Yilmaz N."/>
            <person name="Duong T.A."/>
            <person name="van der Merwe N.A."/>
            <person name="Wingfield M.J."/>
            <person name="Wingfield B.D."/>
        </authorList>
    </citation>
    <scope>NUCLEOTIDE SEQUENCE [LARGE SCALE GENOMIC DNA]</scope>
    <source>
        <strain evidence="2 3">CMW 18300</strain>
    </source>
</reference>
<evidence type="ECO:0000313" key="2">
    <source>
        <dbReference type="EMBL" id="KAL1871961.1"/>
    </source>
</evidence>
<feature type="compositionally biased region" description="Polar residues" evidence="1">
    <location>
        <begin position="943"/>
        <end position="960"/>
    </location>
</feature>
<gene>
    <name evidence="2" type="ORF">Daus18300_004598</name>
</gene>
<feature type="region of interest" description="Disordered" evidence="1">
    <location>
        <begin position="50"/>
        <end position="71"/>
    </location>
</feature>
<name>A0ABR3X890_9PEZI</name>
<keyword evidence="3" id="KW-1185">Reference proteome</keyword>
<protein>
    <submittedName>
        <fullName evidence="2">Uncharacterized protein</fullName>
    </submittedName>
</protein>
<feature type="region of interest" description="Disordered" evidence="1">
    <location>
        <begin position="932"/>
        <end position="961"/>
    </location>
</feature>
<sequence length="1382" mass="153104">MDGEEGLDDGATYRTGPKTSGDQITNSTLDQPSIPPWMLARNKSVHAPVFEQPPARTSRTSPSIPVSRLNNVPAPSPFAQLGVRDVGSDPKVISSPLRPLPSVNLDKLNDDQALELLLKNETIARMFQDACTSRVEEHQQKLAHAYNQRLLQLEGYTRAWRESTKEIWEAVKEGTFKLNNDQIYALLWRGPQEAGHDFDPESSTAKQEVAEMELDADEQAATIQVKDTRRSHSGSQSRQKWINDNRGGIKIFKSMVAKFRSVVNMDTIGRLLFRIQNENGQIEYRPLTGVNCITRNINQGDVIMELSPSNVAMLGKAFCYIKDTSDRLGVKGKADSGANVSTEELAILYDHFSHEPTEKHIDVLPLRIDSGKQNSHLFKVHIDVPAIPERLLLARPDLATDGSVKGAKFFDVGSDTCTSSLQNGHEVILLEDRATLKGIAGLLCFCVRKRIVSLPLGASAPVQSPSRIALNTRNASTGLHATQQPYHFLAGTVLGQGQTDACQEWIADIKDLPHDFLSERPNGLLLEMWSPQSPKFLARKLRRPRIFFRFTGSQSDYEYFSLSENTYSSDPVLRKKGDVVVEFSVQNVLLFWQAFRLLKGRQHYLLSQVAASLGEPTRRHWIGMHEKLSKHFQDPSSSRPHRASLIQAISLPEQKSVKGGAYDSQADGTHSLRRLVIARPYYQAQKVKGAEFFDIGYATRLSHISSEDIVLTEDVTMLTRISHLLEQAIDINMFPTIEQGPSKNASKKSSSVEIPFAKNQLPAQILAKEPEQPTKSFDMARMTLGTSSEVVNGTRHEEQQESASLKRLTPPQAPLFQRTLALGDELASLNRGICRSITDSQTQNQWLAIGGEVGEERSLSPPLKENTPGISRRQAHPMVLEFANQEIIEVPSGDSENSALVMLDGQPKDISFRLRKKRALSSDIRENLTVKRPRLSAPIQGDGRQSQSPLHGLTHQTSTKPDIGVTTRAREITRKHLDKLRADLKQLQVDLEYKKLHADVKDLVTRIMRQKAAIDRFEGKLRAQACDHGDQSSPIDTFKQEIVPPTGTPIHVLGNQGTIDGFGPLPPTSAFTAGELHKRQMQLEDLKDHLQDQFEQTDDSTLRGKQDEISKLRIDVERFQGVVEAQHEIEAREGRSNGQTYEADPLSSDLFGRLKPSMCYRRYHKSPSTGPASTSYAATPMEDTHSSGFVGENVFEAASAPKPFPRNIPTEPKALRRIPTEPKAMRPARRPCRQWVAGPRAVTVGPITQQHASRIESSSNAAPTNSLATTDQITTSNDLTNNRDTGIQIDHDYQQPLRAVASSPPPTRHNDSVGMANSNVLAPAGRPAGPWGHATHAASAMLDLSDELNGIFDNATCDTDTYAQEVVRSPCSDNSNAGGEVK</sequence>
<feature type="compositionally biased region" description="Polar residues" evidence="1">
    <location>
        <begin position="17"/>
        <end position="31"/>
    </location>
</feature>
<feature type="region of interest" description="Disordered" evidence="1">
    <location>
        <begin position="1"/>
        <end position="36"/>
    </location>
</feature>
<comment type="caution">
    <text evidence="2">The sequence shown here is derived from an EMBL/GenBank/DDBJ whole genome shotgun (WGS) entry which is preliminary data.</text>
</comment>
<proteinExistence type="predicted"/>